<feature type="compositionally biased region" description="Acidic residues" evidence="1">
    <location>
        <begin position="110"/>
        <end position="129"/>
    </location>
</feature>
<dbReference type="EnsemblMetazoa" id="SMAR008603-RA">
    <property type="protein sequence ID" value="SMAR008603-PA"/>
    <property type="gene ID" value="SMAR008603"/>
</dbReference>
<evidence type="ECO:0000313" key="2">
    <source>
        <dbReference type="EnsemblMetazoa" id="SMAR008603-PA"/>
    </source>
</evidence>
<evidence type="ECO:0000256" key="1">
    <source>
        <dbReference type="SAM" id="MobiDB-lite"/>
    </source>
</evidence>
<reference evidence="2" key="2">
    <citation type="submission" date="2015-02" db="UniProtKB">
        <authorList>
            <consortium name="EnsemblMetazoa"/>
        </authorList>
    </citation>
    <scope>IDENTIFICATION</scope>
</reference>
<reference evidence="3" key="1">
    <citation type="submission" date="2011-05" db="EMBL/GenBank/DDBJ databases">
        <authorList>
            <person name="Richards S.R."/>
            <person name="Qu J."/>
            <person name="Jiang H."/>
            <person name="Jhangiani S.N."/>
            <person name="Agravi P."/>
            <person name="Goodspeed R."/>
            <person name="Gross S."/>
            <person name="Mandapat C."/>
            <person name="Jackson L."/>
            <person name="Mathew T."/>
            <person name="Pu L."/>
            <person name="Thornton R."/>
            <person name="Saada N."/>
            <person name="Wilczek-Boney K.B."/>
            <person name="Lee S."/>
            <person name="Kovar C."/>
            <person name="Wu Y."/>
            <person name="Scherer S.E."/>
            <person name="Worley K.C."/>
            <person name="Muzny D.M."/>
            <person name="Gibbs R."/>
        </authorList>
    </citation>
    <scope>NUCLEOTIDE SEQUENCE</scope>
    <source>
        <strain evidence="3">Brora</strain>
    </source>
</reference>
<evidence type="ECO:0000313" key="3">
    <source>
        <dbReference type="Proteomes" id="UP000014500"/>
    </source>
</evidence>
<dbReference type="HOGENOM" id="CLU_1246756_0_0_1"/>
<dbReference type="Proteomes" id="UP000014500">
    <property type="component" value="Unassembled WGS sequence"/>
</dbReference>
<dbReference type="AlphaFoldDB" id="T1J4Q9"/>
<keyword evidence="3" id="KW-1185">Reference proteome</keyword>
<name>T1J4Q9_STRMM</name>
<protein>
    <submittedName>
        <fullName evidence="2">Uncharacterized protein</fullName>
    </submittedName>
</protein>
<feature type="region of interest" description="Disordered" evidence="1">
    <location>
        <begin position="109"/>
        <end position="135"/>
    </location>
</feature>
<accession>T1J4Q9</accession>
<dbReference type="EMBL" id="JH431848">
    <property type="status" value="NOT_ANNOTATED_CDS"/>
    <property type="molecule type" value="Genomic_DNA"/>
</dbReference>
<proteinExistence type="predicted"/>
<sequence length="222" mass="25395">MLTRGHLSITSGNQLHYLLPIEGFSKSDLCVNLICNELTVGVVQVRRLLGATSDGELSKRRKRCFTQIGLDLMVMKKYYGINSPLGILTDYNEWIMCWLRDSESLAVAEGESESEDEDEDEDEVEDAGVQEEQHHFQVDRHADNAPITIRYKSYPYNHDNLIQMIGTFLCKSLFNSDPKILLKIVNGNKYLKLSTFFWSTLILKKNPVRTITPKTTDDLFIV</sequence>
<organism evidence="2 3">
    <name type="scientific">Strigamia maritima</name>
    <name type="common">European centipede</name>
    <name type="synonym">Geophilus maritimus</name>
    <dbReference type="NCBI Taxonomy" id="126957"/>
    <lineage>
        <taxon>Eukaryota</taxon>
        <taxon>Metazoa</taxon>
        <taxon>Ecdysozoa</taxon>
        <taxon>Arthropoda</taxon>
        <taxon>Myriapoda</taxon>
        <taxon>Chilopoda</taxon>
        <taxon>Pleurostigmophora</taxon>
        <taxon>Geophilomorpha</taxon>
        <taxon>Linotaeniidae</taxon>
        <taxon>Strigamia</taxon>
    </lineage>
</organism>